<dbReference type="Proteomes" id="UP000199527">
    <property type="component" value="Unassembled WGS sequence"/>
</dbReference>
<dbReference type="EMBL" id="FNEM01000012">
    <property type="protein sequence ID" value="SDJ69946.1"/>
    <property type="molecule type" value="Genomic_DNA"/>
</dbReference>
<gene>
    <name evidence="1" type="ORF">SAMN04488540_1122</name>
</gene>
<protein>
    <submittedName>
        <fullName evidence="1">Uncharacterized protein</fullName>
    </submittedName>
</protein>
<organism evidence="1 2">
    <name type="scientific">Ferrimonas sediminum</name>
    <dbReference type="NCBI Taxonomy" id="718193"/>
    <lineage>
        <taxon>Bacteria</taxon>
        <taxon>Pseudomonadati</taxon>
        <taxon>Pseudomonadota</taxon>
        <taxon>Gammaproteobacteria</taxon>
        <taxon>Alteromonadales</taxon>
        <taxon>Ferrimonadaceae</taxon>
        <taxon>Ferrimonas</taxon>
    </lineage>
</organism>
<name>A0A1G8VVE3_9GAMM</name>
<keyword evidence="2" id="KW-1185">Reference proteome</keyword>
<dbReference type="OrthoDB" id="6400107at2"/>
<evidence type="ECO:0000313" key="2">
    <source>
        <dbReference type="Proteomes" id="UP000199527"/>
    </source>
</evidence>
<reference evidence="2" key="1">
    <citation type="submission" date="2016-10" db="EMBL/GenBank/DDBJ databases">
        <authorList>
            <person name="Varghese N."/>
            <person name="Submissions S."/>
        </authorList>
    </citation>
    <scope>NUCLEOTIDE SEQUENCE [LARGE SCALE GENOMIC DNA]</scope>
    <source>
        <strain evidence="2">DSM 23317</strain>
    </source>
</reference>
<evidence type="ECO:0000313" key="1">
    <source>
        <dbReference type="EMBL" id="SDJ69946.1"/>
    </source>
</evidence>
<dbReference type="AlphaFoldDB" id="A0A1G8VVE3"/>
<proteinExistence type="predicted"/>
<sequence>MLTIYSYYFEEYLFKFSFEAEEGAGAPPWLDSDAFPPLSPRQAIDASKNAVAEMLKAYPWADPQFSACALKRTTESEGGWWYYDVEWMVWPPECDGGDRSGINVPVMLNGRVPSFEVFKYQDRFKAWES</sequence>
<dbReference type="RefSeq" id="WP_090366137.1">
    <property type="nucleotide sequence ID" value="NZ_FNEM01000012.1"/>
</dbReference>
<accession>A0A1G8VVE3</accession>